<dbReference type="PANTHER" id="PTHR39426">
    <property type="entry name" value="HOMOLOGY TO DEATH-ON-CURING PROTEIN OF PHAGE P1"/>
    <property type="match status" value="1"/>
</dbReference>
<dbReference type="GO" id="GO:0016301">
    <property type="term" value="F:kinase activity"/>
    <property type="evidence" value="ECO:0007669"/>
    <property type="project" value="InterPro"/>
</dbReference>
<dbReference type="PROSITE" id="PS51459">
    <property type="entry name" value="FIDO"/>
    <property type="match status" value="1"/>
</dbReference>
<evidence type="ECO:0000313" key="4">
    <source>
        <dbReference type="Proteomes" id="UP000477750"/>
    </source>
</evidence>
<dbReference type="Proteomes" id="UP000477750">
    <property type="component" value="Unassembled WGS sequence"/>
</dbReference>
<name>A0A6L5G6V9_9ACTN</name>
<dbReference type="NCBIfam" id="TIGR01550">
    <property type="entry name" value="DOC_P1"/>
    <property type="match status" value="1"/>
</dbReference>
<gene>
    <name evidence="3" type="ORF">GFD30_07370</name>
</gene>
<dbReference type="SUPFAM" id="SSF140931">
    <property type="entry name" value="Fic-like"/>
    <property type="match status" value="1"/>
</dbReference>
<dbReference type="InterPro" id="IPR003812">
    <property type="entry name" value="Fido"/>
</dbReference>
<dbReference type="PANTHER" id="PTHR39426:SF1">
    <property type="entry name" value="HOMOLOGY TO DEATH-ON-CURING PROTEIN OF PHAGE P1"/>
    <property type="match status" value="1"/>
</dbReference>
<dbReference type="Gene3D" id="1.20.120.1870">
    <property type="entry name" value="Fic/DOC protein, Fido domain"/>
    <property type="match status" value="1"/>
</dbReference>
<keyword evidence="4" id="KW-1185">Reference proteome</keyword>
<accession>A0A6L5G6V9</accession>
<feature type="compositionally biased region" description="Basic and acidic residues" evidence="1">
    <location>
        <begin position="16"/>
        <end position="26"/>
    </location>
</feature>
<protein>
    <submittedName>
        <fullName evidence="3">Type II toxin-antitoxin system death-on-curing family toxin</fullName>
    </submittedName>
</protein>
<reference evidence="3 4" key="1">
    <citation type="submission" date="2019-10" db="EMBL/GenBank/DDBJ databases">
        <title>Glycomyces albidus sp. nov., a novel actinomycete isolated from rhizosphere soil of wheat (Triticum aestivum L.).</title>
        <authorList>
            <person name="Qian L."/>
        </authorList>
    </citation>
    <scope>NUCLEOTIDE SEQUENCE [LARGE SCALE GENOMIC DNA]</scope>
    <source>
        <strain evidence="3 4">NEAU-7082</strain>
    </source>
</reference>
<comment type="caution">
    <text evidence="3">The sequence shown here is derived from an EMBL/GenBank/DDBJ whole genome shotgun (WGS) entry which is preliminary data.</text>
</comment>
<evidence type="ECO:0000256" key="1">
    <source>
        <dbReference type="SAM" id="MobiDB-lite"/>
    </source>
</evidence>
<organism evidence="3 4">
    <name type="scientific">Glycomyces albidus</name>
    <dbReference type="NCBI Taxonomy" id="2656774"/>
    <lineage>
        <taxon>Bacteria</taxon>
        <taxon>Bacillati</taxon>
        <taxon>Actinomycetota</taxon>
        <taxon>Actinomycetes</taxon>
        <taxon>Glycomycetales</taxon>
        <taxon>Glycomycetaceae</taxon>
        <taxon>Glycomyces</taxon>
    </lineage>
</organism>
<feature type="domain" description="Fido" evidence="2">
    <location>
        <begin position="36"/>
        <end position="159"/>
    </location>
</feature>
<proteinExistence type="predicted"/>
<dbReference type="EMBL" id="WIAO01000006">
    <property type="protein sequence ID" value="MQM25390.1"/>
    <property type="molecule type" value="Genomic_DNA"/>
</dbReference>
<dbReference type="Pfam" id="PF02661">
    <property type="entry name" value="Fic"/>
    <property type="match status" value="1"/>
</dbReference>
<dbReference type="InterPro" id="IPR036597">
    <property type="entry name" value="Fido-like_dom_sf"/>
</dbReference>
<dbReference type="AlphaFoldDB" id="A0A6L5G6V9"/>
<feature type="region of interest" description="Disordered" evidence="1">
    <location>
        <begin position="1"/>
        <end position="26"/>
    </location>
</feature>
<dbReference type="InterPro" id="IPR053737">
    <property type="entry name" value="Type_II_TA_Toxin"/>
</dbReference>
<sequence>MDGASAARARPIGGGGHREAARPADDETGRVVPRYLTTEELVDLAVVAAGPTVGIRDIGLLESAAARPQTSVFGSEAYESLLEKAAALLHSIVANHPLVDGNKRLGFLAAATFLELNGLRLADPDAVEDKAYDLVIAVASGRLAEVGEIADGLLALLAE</sequence>
<evidence type="ECO:0000313" key="3">
    <source>
        <dbReference type="EMBL" id="MQM25390.1"/>
    </source>
</evidence>
<dbReference type="InterPro" id="IPR006440">
    <property type="entry name" value="Doc"/>
</dbReference>
<evidence type="ECO:0000259" key="2">
    <source>
        <dbReference type="PROSITE" id="PS51459"/>
    </source>
</evidence>